<feature type="domain" description="DUF3644" evidence="2">
    <location>
        <begin position="12"/>
        <end position="191"/>
    </location>
</feature>
<comment type="caution">
    <text evidence="3">The sequence shown here is derived from an EMBL/GenBank/DDBJ whole genome shotgun (WGS) entry which is preliminary data.</text>
</comment>
<dbReference type="AlphaFoldDB" id="A0A5C5TTU4"/>
<organism evidence="3 4">
    <name type="scientific">Luteimonas marina</name>
    <dbReference type="NCBI Taxonomy" id="488485"/>
    <lineage>
        <taxon>Bacteria</taxon>
        <taxon>Pseudomonadati</taxon>
        <taxon>Pseudomonadota</taxon>
        <taxon>Gammaproteobacteria</taxon>
        <taxon>Lysobacterales</taxon>
        <taxon>Lysobacteraceae</taxon>
        <taxon>Luteimonas</taxon>
    </lineage>
</organism>
<keyword evidence="1" id="KW-0812">Transmembrane</keyword>
<keyword evidence="4" id="KW-1185">Reference proteome</keyword>
<gene>
    <name evidence="3" type="ORF">FQY83_17470</name>
</gene>
<sequence>MPRGLPQAVKENLEKCQLATLAAVEAYNRPGRSFRTAQYLVMIVIAWTALFHAIYYKRNVKPWYKLRNGRFERIDGDPKHWDLSECLKRHYAATMPPERKNLEFLIGLRNKIEHRHLPELDPSLYGECQAALLNLEEMLVATFGAKYGMAEQLAVSLQFSTVVPPEKKRAARAAAVNNARSVKDYIETFRGNLPATILSSMKYSYNVFLVPKVSNRESSSDAAVEFIKVNEASPEELKRLEKLNVLIREKKIPIANLDLYKPSVVVQKINQSCPHIVSQNAHSNAWRHFGVRPTTGAANPEQCRTEYCVYDEAHGDYLYTQAWINKCTQAFANAEKFREITGRTPVTRRGA</sequence>
<proteinExistence type="predicted"/>
<evidence type="ECO:0000313" key="4">
    <source>
        <dbReference type="Proteomes" id="UP000319980"/>
    </source>
</evidence>
<accession>A0A5C5TTU4</accession>
<dbReference type="Proteomes" id="UP000319980">
    <property type="component" value="Unassembled WGS sequence"/>
</dbReference>
<evidence type="ECO:0000259" key="2">
    <source>
        <dbReference type="Pfam" id="PF12358"/>
    </source>
</evidence>
<keyword evidence="1" id="KW-0472">Membrane</keyword>
<dbReference type="EMBL" id="VOHK01000014">
    <property type="protein sequence ID" value="TWT17097.1"/>
    <property type="molecule type" value="Genomic_DNA"/>
</dbReference>
<name>A0A5C5TTU4_9GAMM</name>
<dbReference type="RefSeq" id="WP_146389503.1">
    <property type="nucleotide sequence ID" value="NZ_VOHK01000014.1"/>
</dbReference>
<dbReference type="InterPro" id="IPR022104">
    <property type="entry name" value="DUF3644"/>
</dbReference>
<reference evidence="3 4" key="1">
    <citation type="journal article" date="2008" name="Int. J. Syst. Evol. Microbiol.">
        <title>Luteimonas marina sp. nov., isolated from seawater.</title>
        <authorList>
            <person name="Baik K.S."/>
            <person name="Park S.C."/>
            <person name="Kim M.S."/>
            <person name="Kim E.M."/>
            <person name="Park C."/>
            <person name="Chun J."/>
            <person name="Seong C.N."/>
        </authorList>
    </citation>
    <scope>NUCLEOTIDE SEQUENCE [LARGE SCALE GENOMIC DNA]</scope>
    <source>
        <strain evidence="3 4">FR1330</strain>
    </source>
</reference>
<feature type="transmembrane region" description="Helical" evidence="1">
    <location>
        <begin position="37"/>
        <end position="56"/>
    </location>
</feature>
<evidence type="ECO:0000313" key="3">
    <source>
        <dbReference type="EMBL" id="TWT17097.1"/>
    </source>
</evidence>
<dbReference type="Pfam" id="PF12358">
    <property type="entry name" value="DUF3644"/>
    <property type="match status" value="1"/>
</dbReference>
<evidence type="ECO:0000256" key="1">
    <source>
        <dbReference type="SAM" id="Phobius"/>
    </source>
</evidence>
<protein>
    <submittedName>
        <fullName evidence="3">DUF3644 domain-containing protein</fullName>
    </submittedName>
</protein>
<keyword evidence="1" id="KW-1133">Transmembrane helix</keyword>